<keyword evidence="2" id="KW-1185">Reference proteome</keyword>
<accession>A0A5B7EWM3</accession>
<protein>
    <submittedName>
        <fullName evidence="1">Uncharacterized protein</fullName>
    </submittedName>
</protein>
<evidence type="ECO:0000313" key="2">
    <source>
        <dbReference type="Proteomes" id="UP000324222"/>
    </source>
</evidence>
<dbReference type="EMBL" id="VSRR010004366">
    <property type="protein sequence ID" value="MPC39450.1"/>
    <property type="molecule type" value="Genomic_DNA"/>
</dbReference>
<sequence length="78" mass="9059">MKQKFEVFIERLRNYLRLCSTRRVQKAVIMVPARKPGSGAPRKMSPRTGEVLEREVKEDPSIIAVSLKEKHRNLLQNV</sequence>
<comment type="caution">
    <text evidence="1">The sequence shown here is derived from an EMBL/GenBank/DDBJ whole genome shotgun (WGS) entry which is preliminary data.</text>
</comment>
<name>A0A5B7EWM3_PORTR</name>
<organism evidence="1 2">
    <name type="scientific">Portunus trituberculatus</name>
    <name type="common">Swimming crab</name>
    <name type="synonym">Neptunus trituberculatus</name>
    <dbReference type="NCBI Taxonomy" id="210409"/>
    <lineage>
        <taxon>Eukaryota</taxon>
        <taxon>Metazoa</taxon>
        <taxon>Ecdysozoa</taxon>
        <taxon>Arthropoda</taxon>
        <taxon>Crustacea</taxon>
        <taxon>Multicrustacea</taxon>
        <taxon>Malacostraca</taxon>
        <taxon>Eumalacostraca</taxon>
        <taxon>Eucarida</taxon>
        <taxon>Decapoda</taxon>
        <taxon>Pleocyemata</taxon>
        <taxon>Brachyura</taxon>
        <taxon>Eubrachyura</taxon>
        <taxon>Portunoidea</taxon>
        <taxon>Portunidae</taxon>
        <taxon>Portuninae</taxon>
        <taxon>Portunus</taxon>
    </lineage>
</organism>
<reference evidence="1 2" key="1">
    <citation type="submission" date="2019-05" db="EMBL/GenBank/DDBJ databases">
        <title>Another draft genome of Portunus trituberculatus and its Hox gene families provides insights of decapod evolution.</title>
        <authorList>
            <person name="Jeong J.-H."/>
            <person name="Song I."/>
            <person name="Kim S."/>
            <person name="Choi T."/>
            <person name="Kim D."/>
            <person name="Ryu S."/>
            <person name="Kim W."/>
        </authorList>
    </citation>
    <scope>NUCLEOTIDE SEQUENCE [LARGE SCALE GENOMIC DNA]</scope>
    <source>
        <tissue evidence="1">Muscle</tissue>
    </source>
</reference>
<dbReference type="Proteomes" id="UP000324222">
    <property type="component" value="Unassembled WGS sequence"/>
</dbReference>
<gene>
    <name evidence="1" type="ORF">E2C01_032987</name>
</gene>
<proteinExistence type="predicted"/>
<dbReference type="AlphaFoldDB" id="A0A5B7EWM3"/>
<evidence type="ECO:0000313" key="1">
    <source>
        <dbReference type="EMBL" id="MPC39450.1"/>
    </source>
</evidence>